<evidence type="ECO:0000256" key="2">
    <source>
        <dbReference type="ARBA" id="ARBA00022448"/>
    </source>
</evidence>
<keyword evidence="4 9" id="KW-1133">Transmembrane helix</keyword>
<feature type="transmembrane region" description="Helical" evidence="9">
    <location>
        <begin position="315"/>
        <end position="337"/>
    </location>
</feature>
<keyword evidence="5" id="KW-0406">Ion transport</keyword>
<feature type="transmembrane region" description="Helical" evidence="9">
    <location>
        <begin position="142"/>
        <end position="165"/>
    </location>
</feature>
<feature type="transmembrane region" description="Helical" evidence="9">
    <location>
        <begin position="399"/>
        <end position="423"/>
    </location>
</feature>
<dbReference type="Proteomes" id="UP001556367">
    <property type="component" value="Unassembled WGS sequence"/>
</dbReference>
<sequence length="742" mass="83264">MFIQQHDVITPIIRQHRRSRARFGKEAFTMNDPGLDGPIDNTARNVTRTIRTRVPSDSRPPDAEHAHGAREAFRHEICVDEEEEDIGYFGSKRWWFTSTAFPLIAGTFGPLANLFSVCALVQTWRIHISEDGTTQRIKDPPWLTALNSISLVFALCANILLLFNFAHRVRYSIAQPFTIALWYLASLLLLIPLALSHRLLRIEPLHQHPFSESYFYGIIAAALYFIISTLLALNHFGATIAKAYPPSFNTLTIPQRTLMLQTIAYTMYLAAGAGIFAGLEGWEFVDGVYWADYTLLTIGLGTDFPLQTAAAKAILIPYAVGGITAIGLVIGSIRALVVERGKTKVARRTLGEEREHRMEVMKADGMLLEMAKKRERDWLQREFEMMREIEAHAGRKRKAWALATSVGAFLVLWLGGAMVFTFAEEGQSWTYPTAAYFAYTSLLTIGYGDFYPQSNAGKPFFVLWSLLAVPTVTVLISSMGDTVVQWVHTSTLWLAKRTILPETSDEKSDVRGHRITGDGQKKGGSKPQPDVDDEKAARRGAKWRAQQDEEDRGTGNRYHNMQEDSSSIDHPTPSHTNQSTEQHPSRKTPRNPTHPSYPNDPDNRKGFRGEEKSAAFDRTTRKPTRSSQEARVLAHAILHVGRDVGQKPPRRYNWQEWEELMDLIGGSEHDASKSSEGRISSGASARDIDNDRGKEENDASRSVWTFLADDGPLLSRGGEAEWALEKLCKRLEDVLDEPTATH</sequence>
<feature type="transmembrane region" description="Helical" evidence="9">
    <location>
        <begin position="215"/>
        <end position="237"/>
    </location>
</feature>
<evidence type="ECO:0000313" key="12">
    <source>
        <dbReference type="Proteomes" id="UP001556367"/>
    </source>
</evidence>
<feature type="transmembrane region" description="Helical" evidence="9">
    <location>
        <begin position="177"/>
        <end position="195"/>
    </location>
</feature>
<keyword evidence="3 9" id="KW-0812">Transmembrane</keyword>
<evidence type="ECO:0000256" key="5">
    <source>
        <dbReference type="ARBA" id="ARBA00023065"/>
    </source>
</evidence>
<feature type="compositionally biased region" description="Basic and acidic residues" evidence="8">
    <location>
        <begin position="504"/>
        <end position="521"/>
    </location>
</feature>
<gene>
    <name evidence="11" type="ORF">HGRIS_005516</name>
</gene>
<evidence type="ECO:0000256" key="4">
    <source>
        <dbReference type="ARBA" id="ARBA00022989"/>
    </source>
</evidence>
<feature type="transmembrane region" description="Helical" evidence="9">
    <location>
        <begin position="429"/>
        <end position="448"/>
    </location>
</feature>
<protein>
    <recommendedName>
        <fullName evidence="10">Potassium channel domain-containing protein</fullName>
    </recommendedName>
</protein>
<evidence type="ECO:0000256" key="8">
    <source>
        <dbReference type="SAM" id="MobiDB-lite"/>
    </source>
</evidence>
<keyword evidence="2" id="KW-0813">Transport</keyword>
<feature type="region of interest" description="Disordered" evidence="8">
    <location>
        <begin position="503"/>
        <end position="630"/>
    </location>
</feature>
<feature type="compositionally biased region" description="Basic and acidic residues" evidence="8">
    <location>
        <begin position="686"/>
        <end position="699"/>
    </location>
</feature>
<comment type="subcellular location">
    <subcellularLocation>
        <location evidence="1">Membrane</location>
        <topology evidence="1">Multi-pass membrane protein</topology>
    </subcellularLocation>
</comment>
<dbReference type="EMBL" id="JASNQZ010000001">
    <property type="protein sequence ID" value="KAL0960474.1"/>
    <property type="molecule type" value="Genomic_DNA"/>
</dbReference>
<feature type="transmembrane region" description="Helical" evidence="9">
    <location>
        <begin position="100"/>
        <end position="122"/>
    </location>
</feature>
<feature type="domain" description="Potassium channel" evidence="10">
    <location>
        <begin position="409"/>
        <end position="484"/>
    </location>
</feature>
<evidence type="ECO:0000256" key="1">
    <source>
        <dbReference type="ARBA" id="ARBA00004141"/>
    </source>
</evidence>
<feature type="compositionally biased region" description="Basic and acidic residues" evidence="8">
    <location>
        <begin position="601"/>
        <end position="620"/>
    </location>
</feature>
<keyword evidence="12" id="KW-1185">Reference proteome</keyword>
<evidence type="ECO:0000256" key="9">
    <source>
        <dbReference type="SAM" id="Phobius"/>
    </source>
</evidence>
<keyword evidence="7" id="KW-0407">Ion channel</keyword>
<accession>A0ABR3JXZ3</accession>
<feature type="compositionally biased region" description="Polar residues" evidence="8">
    <location>
        <begin position="557"/>
        <end position="582"/>
    </location>
</feature>
<dbReference type="Pfam" id="PF07885">
    <property type="entry name" value="Ion_trans_2"/>
    <property type="match status" value="2"/>
</dbReference>
<comment type="caution">
    <text evidence="11">The sequence shown here is derived from an EMBL/GenBank/DDBJ whole genome shotgun (WGS) entry which is preliminary data.</text>
</comment>
<feature type="region of interest" description="Disordered" evidence="8">
    <location>
        <begin position="667"/>
        <end position="700"/>
    </location>
</feature>
<dbReference type="PANTHER" id="PTHR11003:SF342">
    <property type="entry name" value="OUTWARD-RECTIFIER POTASSIUM CHANNEL TOK1"/>
    <property type="match status" value="1"/>
</dbReference>
<evidence type="ECO:0000256" key="6">
    <source>
        <dbReference type="ARBA" id="ARBA00023136"/>
    </source>
</evidence>
<proteinExistence type="predicted"/>
<reference evidence="12" key="1">
    <citation type="submission" date="2024-06" db="EMBL/GenBank/DDBJ databases">
        <title>Multi-omics analyses provide insights into the biosynthesis of the anticancer antibiotic pleurotin in Hohenbuehelia grisea.</title>
        <authorList>
            <person name="Weaver J.A."/>
            <person name="Alberti F."/>
        </authorList>
    </citation>
    <scope>NUCLEOTIDE SEQUENCE [LARGE SCALE GENOMIC DNA]</scope>
    <source>
        <strain evidence="12">T-177</strain>
    </source>
</reference>
<evidence type="ECO:0000256" key="3">
    <source>
        <dbReference type="ARBA" id="ARBA00022692"/>
    </source>
</evidence>
<feature type="domain" description="Potassium channel" evidence="10">
    <location>
        <begin position="266"/>
        <end position="337"/>
    </location>
</feature>
<keyword evidence="6 9" id="KW-0472">Membrane</keyword>
<dbReference type="InterPro" id="IPR003280">
    <property type="entry name" value="2pore_dom_K_chnl"/>
</dbReference>
<dbReference type="PANTHER" id="PTHR11003">
    <property type="entry name" value="POTASSIUM CHANNEL, SUBFAMILY K"/>
    <property type="match status" value="1"/>
</dbReference>
<name>A0ABR3JXZ3_9AGAR</name>
<dbReference type="Gene3D" id="1.10.287.70">
    <property type="match status" value="2"/>
</dbReference>
<feature type="transmembrane region" description="Helical" evidence="9">
    <location>
        <begin position="460"/>
        <end position="480"/>
    </location>
</feature>
<organism evidence="11 12">
    <name type="scientific">Hohenbuehelia grisea</name>
    <dbReference type="NCBI Taxonomy" id="104357"/>
    <lineage>
        <taxon>Eukaryota</taxon>
        <taxon>Fungi</taxon>
        <taxon>Dikarya</taxon>
        <taxon>Basidiomycota</taxon>
        <taxon>Agaricomycotina</taxon>
        <taxon>Agaricomycetes</taxon>
        <taxon>Agaricomycetidae</taxon>
        <taxon>Agaricales</taxon>
        <taxon>Pleurotineae</taxon>
        <taxon>Pleurotaceae</taxon>
        <taxon>Hohenbuehelia</taxon>
    </lineage>
</organism>
<dbReference type="SUPFAM" id="SSF81324">
    <property type="entry name" value="Voltage-gated potassium channels"/>
    <property type="match status" value="2"/>
</dbReference>
<evidence type="ECO:0000259" key="10">
    <source>
        <dbReference type="Pfam" id="PF07885"/>
    </source>
</evidence>
<evidence type="ECO:0000256" key="7">
    <source>
        <dbReference type="ARBA" id="ARBA00023303"/>
    </source>
</evidence>
<feature type="transmembrane region" description="Helical" evidence="9">
    <location>
        <begin position="258"/>
        <end position="279"/>
    </location>
</feature>
<evidence type="ECO:0000313" key="11">
    <source>
        <dbReference type="EMBL" id="KAL0960474.1"/>
    </source>
</evidence>
<feature type="compositionally biased region" description="Basic and acidic residues" evidence="8">
    <location>
        <begin position="667"/>
        <end position="676"/>
    </location>
</feature>
<dbReference type="InterPro" id="IPR013099">
    <property type="entry name" value="K_chnl_dom"/>
</dbReference>